<keyword evidence="2" id="KW-1133">Transmembrane helix</keyword>
<feature type="transmembrane region" description="Helical" evidence="2">
    <location>
        <begin position="338"/>
        <end position="357"/>
    </location>
</feature>
<evidence type="ECO:0000256" key="1">
    <source>
        <dbReference type="SAM" id="MobiDB-lite"/>
    </source>
</evidence>
<protein>
    <recommendedName>
        <fullName evidence="3">Peptidase S1 domain-containing protein</fullName>
    </recommendedName>
</protein>
<dbReference type="AlphaFoldDB" id="A0A9W8HI43"/>
<dbReference type="OrthoDB" id="5565075at2759"/>
<evidence type="ECO:0000259" key="3">
    <source>
        <dbReference type="Pfam" id="PF00089"/>
    </source>
</evidence>
<sequence length="427" mass="45996">MLATYAAGQHEPFAKRLAISRVNDMNGGILIKNGVPTTCELALNSDRIAFVAASCLDFQPNSNILDPSTRYQVAISSGTSTSISTLGVGSVFSHPKYNPRTFANNVAVVKLNPGSTGAWRNYIAANPADWQSVFYVDRGLTGPNTWAATQVAPSSVAPPPQCATASALYAANTRDFLCTDRTTTGQGNCAAPYGSVYGVHDPDLAVGALYSHSVVLGNDLCSGSQVYSYYTILSNFLEWGGAVTGETVYLYTADRSYVNNKDPNYRMIEPSGAVSVTGLLLSGDLNTNKGVPVSPAPSAVQTSGPAPTLFEIGSPTSMQSVSSDASDEHKKKVSVSTILLIVGALLALLGALAWFLFKRCKRRPAPQHEMTQYNNNEYALGSQNYQPEYLDEYQDRNRMHLNNEIVTRDDYHDHNPNGNDNGKGYMD</sequence>
<dbReference type="InterPro" id="IPR009003">
    <property type="entry name" value="Peptidase_S1_PA"/>
</dbReference>
<evidence type="ECO:0000313" key="4">
    <source>
        <dbReference type="EMBL" id="KAJ2785528.1"/>
    </source>
</evidence>
<comment type="caution">
    <text evidence="4">The sequence shown here is derived from an EMBL/GenBank/DDBJ whole genome shotgun (WGS) entry which is preliminary data.</text>
</comment>
<proteinExistence type="predicted"/>
<keyword evidence="5" id="KW-1185">Reference proteome</keyword>
<gene>
    <name evidence="4" type="ORF">H4R18_000473</name>
</gene>
<feature type="domain" description="Peptidase S1" evidence="3">
    <location>
        <begin position="36"/>
        <end position="239"/>
    </location>
</feature>
<dbReference type="Gene3D" id="2.40.10.10">
    <property type="entry name" value="Trypsin-like serine proteases"/>
    <property type="match status" value="2"/>
</dbReference>
<accession>A0A9W8HI43</accession>
<dbReference type="InterPro" id="IPR043504">
    <property type="entry name" value="Peptidase_S1_PA_chymotrypsin"/>
</dbReference>
<feature type="region of interest" description="Disordered" evidence="1">
    <location>
        <begin position="404"/>
        <end position="427"/>
    </location>
</feature>
<keyword evidence="2" id="KW-0812">Transmembrane</keyword>
<evidence type="ECO:0000313" key="5">
    <source>
        <dbReference type="Proteomes" id="UP001140217"/>
    </source>
</evidence>
<dbReference type="Pfam" id="PF00089">
    <property type="entry name" value="Trypsin"/>
    <property type="match status" value="1"/>
</dbReference>
<keyword evidence="2" id="KW-0472">Membrane</keyword>
<organism evidence="4 5">
    <name type="scientific">Coemansia javaensis</name>
    <dbReference type="NCBI Taxonomy" id="2761396"/>
    <lineage>
        <taxon>Eukaryota</taxon>
        <taxon>Fungi</taxon>
        <taxon>Fungi incertae sedis</taxon>
        <taxon>Zoopagomycota</taxon>
        <taxon>Kickxellomycotina</taxon>
        <taxon>Kickxellomycetes</taxon>
        <taxon>Kickxellales</taxon>
        <taxon>Kickxellaceae</taxon>
        <taxon>Coemansia</taxon>
    </lineage>
</organism>
<dbReference type="GO" id="GO:0004252">
    <property type="term" value="F:serine-type endopeptidase activity"/>
    <property type="evidence" value="ECO:0007669"/>
    <property type="project" value="InterPro"/>
</dbReference>
<evidence type="ECO:0000256" key="2">
    <source>
        <dbReference type="SAM" id="Phobius"/>
    </source>
</evidence>
<reference evidence="4" key="1">
    <citation type="submission" date="2022-07" db="EMBL/GenBank/DDBJ databases">
        <title>Phylogenomic reconstructions and comparative analyses of Kickxellomycotina fungi.</title>
        <authorList>
            <person name="Reynolds N.K."/>
            <person name="Stajich J.E."/>
            <person name="Barry K."/>
            <person name="Grigoriev I.V."/>
            <person name="Crous P."/>
            <person name="Smith M.E."/>
        </authorList>
    </citation>
    <scope>NUCLEOTIDE SEQUENCE</scope>
    <source>
        <strain evidence="4">NBRC 105414</strain>
    </source>
</reference>
<dbReference type="Proteomes" id="UP001140217">
    <property type="component" value="Unassembled WGS sequence"/>
</dbReference>
<dbReference type="InterPro" id="IPR001254">
    <property type="entry name" value="Trypsin_dom"/>
</dbReference>
<dbReference type="SUPFAM" id="SSF50494">
    <property type="entry name" value="Trypsin-like serine proteases"/>
    <property type="match status" value="1"/>
</dbReference>
<dbReference type="GO" id="GO:0006508">
    <property type="term" value="P:proteolysis"/>
    <property type="evidence" value="ECO:0007669"/>
    <property type="project" value="InterPro"/>
</dbReference>
<dbReference type="EMBL" id="JANBUL010000010">
    <property type="protein sequence ID" value="KAJ2785528.1"/>
    <property type="molecule type" value="Genomic_DNA"/>
</dbReference>
<name>A0A9W8HI43_9FUNG</name>
<feature type="compositionally biased region" description="Basic and acidic residues" evidence="1">
    <location>
        <begin position="406"/>
        <end position="415"/>
    </location>
</feature>